<evidence type="ECO:0000256" key="8">
    <source>
        <dbReference type="PIRSR" id="PIRSR602401-1"/>
    </source>
</evidence>
<keyword evidence="4 8" id="KW-0479">Metal-binding</keyword>
<keyword evidence="12" id="KW-1185">Reference proteome</keyword>
<dbReference type="Gene3D" id="1.10.630.10">
    <property type="entry name" value="Cytochrome P450"/>
    <property type="match status" value="1"/>
</dbReference>
<keyword evidence="3 8" id="KW-0349">Heme</keyword>
<comment type="cofactor">
    <cofactor evidence="1 8">
        <name>heme</name>
        <dbReference type="ChEBI" id="CHEBI:30413"/>
    </cofactor>
</comment>
<dbReference type="InterPro" id="IPR050121">
    <property type="entry name" value="Cytochrome_P450_monoxygenase"/>
</dbReference>
<dbReference type="GO" id="GO:0005506">
    <property type="term" value="F:iron ion binding"/>
    <property type="evidence" value="ECO:0007669"/>
    <property type="project" value="InterPro"/>
</dbReference>
<dbReference type="GO" id="GO:0004497">
    <property type="term" value="F:monooxygenase activity"/>
    <property type="evidence" value="ECO:0007669"/>
    <property type="project" value="UniProtKB-KW"/>
</dbReference>
<evidence type="ECO:0000256" key="3">
    <source>
        <dbReference type="ARBA" id="ARBA00022617"/>
    </source>
</evidence>
<dbReference type="InterPro" id="IPR036396">
    <property type="entry name" value="Cyt_P450_sf"/>
</dbReference>
<dbReference type="PANTHER" id="PTHR24305">
    <property type="entry name" value="CYTOCHROME P450"/>
    <property type="match status" value="1"/>
</dbReference>
<evidence type="ECO:0000256" key="1">
    <source>
        <dbReference type="ARBA" id="ARBA00001971"/>
    </source>
</evidence>
<reference evidence="11" key="2">
    <citation type="submission" date="2023-05" db="EMBL/GenBank/DDBJ databases">
        <authorList>
            <consortium name="Lawrence Berkeley National Laboratory"/>
            <person name="Steindorff A."/>
            <person name="Hensen N."/>
            <person name="Bonometti L."/>
            <person name="Westerberg I."/>
            <person name="Brannstrom I.O."/>
            <person name="Guillou S."/>
            <person name="Cros-Aarteil S."/>
            <person name="Calhoun S."/>
            <person name="Haridas S."/>
            <person name="Kuo A."/>
            <person name="Mondo S."/>
            <person name="Pangilinan J."/>
            <person name="Riley R."/>
            <person name="Labutti K."/>
            <person name="Andreopoulos B."/>
            <person name="Lipzen A."/>
            <person name="Chen C."/>
            <person name="Yanf M."/>
            <person name="Daum C."/>
            <person name="Ng V."/>
            <person name="Clum A."/>
            <person name="Ohm R."/>
            <person name="Martin F."/>
            <person name="Silar P."/>
            <person name="Natvig D."/>
            <person name="Lalanne C."/>
            <person name="Gautier V."/>
            <person name="Ament-Velasquez S.L."/>
            <person name="Kruys A."/>
            <person name="Hutchinson M.I."/>
            <person name="Powell A.J."/>
            <person name="Barry K."/>
            <person name="Miller A.N."/>
            <person name="Grigoriev I.V."/>
            <person name="Debuchy R."/>
            <person name="Gladieux P."/>
            <person name="Thoren M.H."/>
            <person name="Johannesson H."/>
        </authorList>
    </citation>
    <scope>NUCLEOTIDE SEQUENCE</scope>
    <source>
        <strain evidence="11">PSN293</strain>
    </source>
</reference>
<protein>
    <submittedName>
        <fullName evidence="11">Cytochrome P450</fullName>
    </submittedName>
</protein>
<dbReference type="GO" id="GO:0020037">
    <property type="term" value="F:heme binding"/>
    <property type="evidence" value="ECO:0007669"/>
    <property type="project" value="InterPro"/>
</dbReference>
<dbReference type="PRINTS" id="PR00463">
    <property type="entry name" value="EP450I"/>
</dbReference>
<evidence type="ECO:0000256" key="10">
    <source>
        <dbReference type="SAM" id="Phobius"/>
    </source>
</evidence>
<evidence type="ECO:0000256" key="5">
    <source>
        <dbReference type="ARBA" id="ARBA00023002"/>
    </source>
</evidence>
<dbReference type="Pfam" id="PF00067">
    <property type="entry name" value="p450"/>
    <property type="match status" value="1"/>
</dbReference>
<keyword evidence="10" id="KW-0472">Membrane</keyword>
<dbReference type="InterPro" id="IPR002401">
    <property type="entry name" value="Cyt_P450_E_grp-I"/>
</dbReference>
<evidence type="ECO:0000313" key="12">
    <source>
        <dbReference type="Proteomes" id="UP001301769"/>
    </source>
</evidence>
<organism evidence="11 12">
    <name type="scientific">Rhypophila decipiens</name>
    <dbReference type="NCBI Taxonomy" id="261697"/>
    <lineage>
        <taxon>Eukaryota</taxon>
        <taxon>Fungi</taxon>
        <taxon>Dikarya</taxon>
        <taxon>Ascomycota</taxon>
        <taxon>Pezizomycotina</taxon>
        <taxon>Sordariomycetes</taxon>
        <taxon>Sordariomycetidae</taxon>
        <taxon>Sordariales</taxon>
        <taxon>Naviculisporaceae</taxon>
        <taxon>Rhypophila</taxon>
    </lineage>
</organism>
<dbReference type="PROSITE" id="PS00086">
    <property type="entry name" value="CYTOCHROME_P450"/>
    <property type="match status" value="1"/>
</dbReference>
<name>A0AAN6Y0T2_9PEZI</name>
<reference evidence="11" key="1">
    <citation type="journal article" date="2023" name="Mol. Phylogenet. Evol.">
        <title>Genome-scale phylogeny and comparative genomics of the fungal order Sordariales.</title>
        <authorList>
            <person name="Hensen N."/>
            <person name="Bonometti L."/>
            <person name="Westerberg I."/>
            <person name="Brannstrom I.O."/>
            <person name="Guillou S."/>
            <person name="Cros-Aarteil S."/>
            <person name="Calhoun S."/>
            <person name="Haridas S."/>
            <person name="Kuo A."/>
            <person name="Mondo S."/>
            <person name="Pangilinan J."/>
            <person name="Riley R."/>
            <person name="LaButti K."/>
            <person name="Andreopoulos B."/>
            <person name="Lipzen A."/>
            <person name="Chen C."/>
            <person name="Yan M."/>
            <person name="Daum C."/>
            <person name="Ng V."/>
            <person name="Clum A."/>
            <person name="Steindorff A."/>
            <person name="Ohm R.A."/>
            <person name="Martin F."/>
            <person name="Silar P."/>
            <person name="Natvig D.O."/>
            <person name="Lalanne C."/>
            <person name="Gautier V."/>
            <person name="Ament-Velasquez S.L."/>
            <person name="Kruys A."/>
            <person name="Hutchinson M.I."/>
            <person name="Powell A.J."/>
            <person name="Barry K."/>
            <person name="Miller A.N."/>
            <person name="Grigoriev I.V."/>
            <person name="Debuchy R."/>
            <person name="Gladieux P."/>
            <person name="Hiltunen Thoren M."/>
            <person name="Johannesson H."/>
        </authorList>
    </citation>
    <scope>NUCLEOTIDE SEQUENCE</scope>
    <source>
        <strain evidence="11">PSN293</strain>
    </source>
</reference>
<keyword evidence="7 9" id="KW-0503">Monooxygenase</keyword>
<evidence type="ECO:0000256" key="9">
    <source>
        <dbReference type="RuleBase" id="RU000461"/>
    </source>
</evidence>
<accession>A0AAN6Y0T2</accession>
<dbReference type="SUPFAM" id="SSF48264">
    <property type="entry name" value="Cytochrome P450"/>
    <property type="match status" value="1"/>
</dbReference>
<dbReference type="PANTHER" id="PTHR24305:SF230">
    <property type="entry name" value="P450, PUTATIVE (EUROFUNG)-RELATED"/>
    <property type="match status" value="1"/>
</dbReference>
<keyword evidence="10" id="KW-0812">Transmembrane</keyword>
<dbReference type="Proteomes" id="UP001301769">
    <property type="component" value="Unassembled WGS sequence"/>
</dbReference>
<gene>
    <name evidence="11" type="ORF">QBC37DRAFT_35620</name>
</gene>
<dbReference type="AlphaFoldDB" id="A0AAN6Y0T2"/>
<dbReference type="CDD" id="cd11058">
    <property type="entry name" value="CYP60B-like"/>
    <property type="match status" value="1"/>
</dbReference>
<dbReference type="PRINTS" id="PR00385">
    <property type="entry name" value="P450"/>
</dbReference>
<dbReference type="GO" id="GO:0016705">
    <property type="term" value="F:oxidoreductase activity, acting on paired donors, with incorporation or reduction of molecular oxygen"/>
    <property type="evidence" value="ECO:0007669"/>
    <property type="project" value="InterPro"/>
</dbReference>
<dbReference type="EMBL" id="MU858177">
    <property type="protein sequence ID" value="KAK4210329.1"/>
    <property type="molecule type" value="Genomic_DNA"/>
</dbReference>
<comment type="caution">
    <text evidence="11">The sequence shown here is derived from an EMBL/GenBank/DDBJ whole genome shotgun (WGS) entry which is preliminary data.</text>
</comment>
<proteinExistence type="inferred from homology"/>
<evidence type="ECO:0000256" key="6">
    <source>
        <dbReference type="ARBA" id="ARBA00023004"/>
    </source>
</evidence>
<feature type="transmembrane region" description="Helical" evidence="10">
    <location>
        <begin position="12"/>
        <end position="36"/>
    </location>
</feature>
<evidence type="ECO:0000256" key="7">
    <source>
        <dbReference type="ARBA" id="ARBA00023033"/>
    </source>
</evidence>
<keyword evidence="10" id="KW-1133">Transmembrane helix</keyword>
<feature type="binding site" description="axial binding residue" evidence="8">
    <location>
        <position position="457"/>
    </location>
    <ligand>
        <name>heme</name>
        <dbReference type="ChEBI" id="CHEBI:30413"/>
    </ligand>
    <ligandPart>
        <name>Fe</name>
        <dbReference type="ChEBI" id="CHEBI:18248"/>
    </ligandPart>
</feature>
<dbReference type="InterPro" id="IPR001128">
    <property type="entry name" value="Cyt_P450"/>
</dbReference>
<comment type="similarity">
    <text evidence="2 9">Belongs to the cytochrome P450 family.</text>
</comment>
<sequence length="515" mass="58248">MALLDITTPTGILGAISPVWMILGLSAVYFISYITFNIFFHPLSSYPGPLLWRATQIPYTISFNAGDLPKKAHYYHELYQSDVIRLAPNRLSYINPDAVKEIKGHRKISQGENGKAPDFFWFARKSIIGAEREAHGRVRRALAHGFSARTMAAQEGIISGYVDLFIDRLKGIVERGDTTTTANGKKKIGKVNLVAWFNYATFDIIGDLAFGSPFGCLDKSETHAWVEAVFAGINKFAKLITVRMYVPWLTEFIVRIGTGNPAMVQAEFAAKRIKERLEITTTRPDFVDSLVRENADGQAKFTESEVVQTMRLVVLAGSETTATALSGVAYYLCRYPEVQRRLEEEIRGAFEDEKEIDMHKVSKLKYMLAVLDETLRMYPPAANSFPRICQPGGDVILGKHVPGGTKFDVFAWAMGHSTRYFTSPEEFIPERWLAEEPKFPNDRMDASLPFSVGPRDCIGKNLAYMEMRVILARLLWNFDMEFADPAEGEKWIDQKCFNLWVKPDLDFKLTLAQRE</sequence>
<keyword evidence="6 8" id="KW-0408">Iron</keyword>
<evidence type="ECO:0000256" key="2">
    <source>
        <dbReference type="ARBA" id="ARBA00010617"/>
    </source>
</evidence>
<dbReference type="InterPro" id="IPR017972">
    <property type="entry name" value="Cyt_P450_CS"/>
</dbReference>
<keyword evidence="5 9" id="KW-0560">Oxidoreductase</keyword>
<evidence type="ECO:0000313" key="11">
    <source>
        <dbReference type="EMBL" id="KAK4210329.1"/>
    </source>
</evidence>
<evidence type="ECO:0000256" key="4">
    <source>
        <dbReference type="ARBA" id="ARBA00022723"/>
    </source>
</evidence>